<dbReference type="EMBL" id="LXSG01000038">
    <property type="protein sequence ID" value="OAM16902.1"/>
    <property type="molecule type" value="Genomic_DNA"/>
</dbReference>
<protein>
    <submittedName>
        <fullName evidence="2">Uncharacterized protein</fullName>
    </submittedName>
</protein>
<name>A0A1A9RG82_EIKCO</name>
<accession>A0A1A9RG82</accession>
<gene>
    <name evidence="2" type="ORF">A7P90_10060</name>
</gene>
<feature type="transmembrane region" description="Helical" evidence="1">
    <location>
        <begin position="9"/>
        <end position="27"/>
    </location>
</feature>
<proteinExistence type="predicted"/>
<dbReference type="STRING" id="539.A7P85_06075"/>
<evidence type="ECO:0000313" key="2">
    <source>
        <dbReference type="EMBL" id="OAM16902.1"/>
    </source>
</evidence>
<organism evidence="2 3">
    <name type="scientific">Eikenella corrodens</name>
    <dbReference type="NCBI Taxonomy" id="539"/>
    <lineage>
        <taxon>Bacteria</taxon>
        <taxon>Pseudomonadati</taxon>
        <taxon>Pseudomonadota</taxon>
        <taxon>Betaproteobacteria</taxon>
        <taxon>Neisseriales</taxon>
        <taxon>Neisseriaceae</taxon>
        <taxon>Eikenella</taxon>
    </lineage>
</organism>
<sequence>MKPKMDGDTIGAIVFALASLLFVWRYLAADLRYSEIRPIWRQLLIGGGIAVIIASLLYYLGILG</sequence>
<keyword evidence="1" id="KW-0472">Membrane</keyword>
<evidence type="ECO:0000313" key="3">
    <source>
        <dbReference type="Proteomes" id="UP000077589"/>
    </source>
</evidence>
<dbReference type="OrthoDB" id="671208at28216"/>
<reference evidence="3" key="1">
    <citation type="submission" date="2016-05" db="EMBL/GenBank/DDBJ databases">
        <title>Draft genome of Corynebacterium afermentans subsp. afermentans LCDC 88199T.</title>
        <authorList>
            <person name="Bernier A.-M."/>
            <person name="Bernard K."/>
        </authorList>
    </citation>
    <scope>NUCLEOTIDE SEQUENCE [LARGE SCALE GENOMIC DNA]</scope>
    <source>
        <strain evidence="3">NML04-0072</strain>
    </source>
</reference>
<feature type="transmembrane region" description="Helical" evidence="1">
    <location>
        <begin position="39"/>
        <end position="60"/>
    </location>
</feature>
<comment type="caution">
    <text evidence="2">The sequence shown here is derived from an EMBL/GenBank/DDBJ whole genome shotgun (WGS) entry which is preliminary data.</text>
</comment>
<keyword evidence="1" id="KW-1133">Transmembrane helix</keyword>
<dbReference type="RefSeq" id="WP_049258688.1">
    <property type="nucleotide sequence ID" value="NZ_CAJPRZ010000006.1"/>
</dbReference>
<dbReference type="Proteomes" id="UP000077589">
    <property type="component" value="Unassembled WGS sequence"/>
</dbReference>
<keyword evidence="1" id="KW-0812">Transmembrane</keyword>
<evidence type="ECO:0000256" key="1">
    <source>
        <dbReference type="SAM" id="Phobius"/>
    </source>
</evidence>
<dbReference type="AlphaFoldDB" id="A0A1A9RG82"/>